<evidence type="ECO:0000313" key="1">
    <source>
        <dbReference type="EMBL" id="QTD39220.1"/>
    </source>
</evidence>
<protein>
    <submittedName>
        <fullName evidence="1">Uncharacterized protein</fullName>
    </submittedName>
</protein>
<keyword evidence="2" id="KW-1185">Reference proteome</keyword>
<dbReference type="RefSeq" id="WP_207973328.1">
    <property type="nucleotide sequence ID" value="NZ_CP071795.1"/>
</dbReference>
<accession>A0ABX7SY96</accession>
<proteinExistence type="predicted"/>
<sequence>MKYYHVLIVLMFINCSKSEIKSLESKQIIAKSIQKHDPKKQWETTSFKVHIQEPRNKNPHRYSIVDLNNKTGHFELQRNREAFISKHIIDENGNAKTFLDHKIVVDTLMIQKYRLNPKINVRYKRFYQLLLGLPMSLQSEKVIIKDKIEPTLYNKKEVYKINIELKEPLFSKYWNLYFSQEDYMLLGVEMMFPDNPKKGERLFFDGIIKIDEILVPRMRHWYNMEDVYTGSDIILTEIK</sequence>
<gene>
    <name evidence="1" type="ORF">JL193_08290</name>
</gene>
<dbReference type="InterPro" id="IPR045444">
    <property type="entry name" value="DUF6503"/>
</dbReference>
<reference evidence="1 2" key="1">
    <citation type="submission" date="2021-03" db="EMBL/GenBank/DDBJ databases">
        <title>Complete genome of Polaribacter_sp.G4M1.</title>
        <authorList>
            <person name="Jeong S.W."/>
            <person name="Bae J.W."/>
        </authorList>
    </citation>
    <scope>NUCLEOTIDE SEQUENCE [LARGE SCALE GENOMIC DNA]</scope>
    <source>
        <strain evidence="1 2">G4M1</strain>
    </source>
</reference>
<dbReference type="EMBL" id="CP071795">
    <property type="protein sequence ID" value="QTD39220.1"/>
    <property type="molecule type" value="Genomic_DNA"/>
</dbReference>
<dbReference type="Pfam" id="PF20113">
    <property type="entry name" value="DUF6503"/>
    <property type="match status" value="1"/>
</dbReference>
<name>A0ABX7SY96_9FLAO</name>
<evidence type="ECO:0000313" key="2">
    <source>
        <dbReference type="Proteomes" id="UP000663935"/>
    </source>
</evidence>
<organism evidence="1 2">
    <name type="scientific">Polaribacter batillariae</name>
    <dbReference type="NCBI Taxonomy" id="2808900"/>
    <lineage>
        <taxon>Bacteria</taxon>
        <taxon>Pseudomonadati</taxon>
        <taxon>Bacteroidota</taxon>
        <taxon>Flavobacteriia</taxon>
        <taxon>Flavobacteriales</taxon>
        <taxon>Flavobacteriaceae</taxon>
    </lineage>
</organism>
<dbReference type="Proteomes" id="UP000663935">
    <property type="component" value="Chromosome"/>
</dbReference>